<gene>
    <name evidence="8" type="ORF">I7X39_09120</name>
</gene>
<dbReference type="GO" id="GO:0060003">
    <property type="term" value="P:copper ion export"/>
    <property type="evidence" value="ECO:0007669"/>
    <property type="project" value="TreeGrafter"/>
</dbReference>
<evidence type="ECO:0000256" key="1">
    <source>
        <dbReference type="ARBA" id="ARBA00009477"/>
    </source>
</evidence>
<dbReference type="Gene3D" id="2.40.30.170">
    <property type="match status" value="1"/>
</dbReference>
<feature type="domain" description="Heavy metal binding" evidence="4">
    <location>
        <begin position="57"/>
        <end position="83"/>
    </location>
</feature>
<comment type="similarity">
    <text evidence="1">Belongs to the membrane fusion protein (MFP) (TC 8.A.1) family.</text>
</comment>
<evidence type="ECO:0000259" key="4">
    <source>
        <dbReference type="Pfam" id="PF19335"/>
    </source>
</evidence>
<dbReference type="SUPFAM" id="SSF111369">
    <property type="entry name" value="HlyD-like secretion proteins"/>
    <property type="match status" value="1"/>
</dbReference>
<dbReference type="InterPro" id="IPR058790">
    <property type="entry name" value="BSH_CusB"/>
</dbReference>
<keyword evidence="3" id="KW-0732">Signal</keyword>
<evidence type="ECO:0000259" key="7">
    <source>
        <dbReference type="Pfam" id="PF25954"/>
    </source>
</evidence>
<dbReference type="RefSeq" id="WP_198110841.1">
    <property type="nucleotide sequence ID" value="NZ_JAEDAK010000005.1"/>
</dbReference>
<dbReference type="InterPro" id="IPR006143">
    <property type="entry name" value="RND_pump_MFP"/>
</dbReference>
<dbReference type="Pfam" id="PF25869">
    <property type="entry name" value="3HB_CusB"/>
    <property type="match status" value="1"/>
</dbReference>
<sequence>MSPTMSKLPYALAAAAALLGAGAAAGYLWAQRSAAPHAAATAGTAPTPAAPERKVLYWYDPMSPATRFDKPGKSPFMDMQLVPMYADADEAAGTVRIDPGITQNLGLRLATVTRTHGAQEIHASGVLGFNERELAVVQARSGGFVERVPALAPGDVLPAGALLAELLLPEWAAVQQEALALQRLGQAELLAAAQERMRLAGMPEELIRSVLASGQVQSRVAIRTPRAGVIQELEVRAGMNLMAGATLARIQGLGTVWLEAGVPEAQSAAVRVGQAARIQLASRPGETLDGKVAALLPALNDAARTLRVRIELPNPGGALRPGLSAQVRLLGATQAAALAVPTEAVIRTGQRALVMLAEGQGRYRPVEVLLGGELGSLTLIQSGLAEGQQVVASGQFLIDSEASLKGIRPQPTGSQP</sequence>
<dbReference type="AlphaFoldDB" id="A0A931NGE6"/>
<comment type="caution">
    <text evidence="8">The sequence shown here is derived from an EMBL/GenBank/DDBJ whole genome shotgun (WGS) entry which is preliminary data.</text>
</comment>
<dbReference type="InterPro" id="IPR045800">
    <property type="entry name" value="HMBD"/>
</dbReference>
<evidence type="ECO:0000256" key="3">
    <source>
        <dbReference type="SAM" id="SignalP"/>
    </source>
</evidence>
<dbReference type="PANTHER" id="PTHR30097">
    <property type="entry name" value="CATION EFFLUX SYSTEM PROTEIN CUSB"/>
    <property type="match status" value="1"/>
</dbReference>
<protein>
    <submittedName>
        <fullName evidence="8">Efflux RND transporter periplasmic adaptor subunit</fullName>
    </submittedName>
</protein>
<evidence type="ECO:0000313" key="9">
    <source>
        <dbReference type="Proteomes" id="UP000613266"/>
    </source>
</evidence>
<dbReference type="Pfam" id="PF19335">
    <property type="entry name" value="HMBD"/>
    <property type="match status" value="1"/>
</dbReference>
<organism evidence="8 9">
    <name type="scientific">Inhella proteolytica</name>
    <dbReference type="NCBI Taxonomy" id="2795029"/>
    <lineage>
        <taxon>Bacteria</taxon>
        <taxon>Pseudomonadati</taxon>
        <taxon>Pseudomonadota</taxon>
        <taxon>Betaproteobacteria</taxon>
        <taxon>Burkholderiales</taxon>
        <taxon>Sphaerotilaceae</taxon>
        <taxon>Inhella</taxon>
    </lineage>
</organism>
<feature type="domain" description="CusB-like beta-barrel" evidence="7">
    <location>
        <begin position="255"/>
        <end position="331"/>
    </location>
</feature>
<name>A0A931NGE6_9BURK</name>
<dbReference type="InterPro" id="IPR058791">
    <property type="entry name" value="3HB_CusB"/>
</dbReference>
<dbReference type="Pfam" id="PF25954">
    <property type="entry name" value="Beta-barrel_RND_2"/>
    <property type="match status" value="1"/>
</dbReference>
<feature type="chain" id="PRO_5037564747" evidence="3">
    <location>
        <begin position="31"/>
        <end position="416"/>
    </location>
</feature>
<dbReference type="GO" id="GO:0030288">
    <property type="term" value="C:outer membrane-bounded periplasmic space"/>
    <property type="evidence" value="ECO:0007669"/>
    <property type="project" value="TreeGrafter"/>
</dbReference>
<dbReference type="NCBIfam" id="TIGR01730">
    <property type="entry name" value="RND_mfp"/>
    <property type="match status" value="1"/>
</dbReference>
<dbReference type="GO" id="GO:0022857">
    <property type="term" value="F:transmembrane transporter activity"/>
    <property type="evidence" value="ECO:0007669"/>
    <property type="project" value="InterPro"/>
</dbReference>
<dbReference type="EMBL" id="JAEDAK010000005">
    <property type="protein sequence ID" value="MBH9577066.1"/>
    <property type="molecule type" value="Genomic_DNA"/>
</dbReference>
<keyword evidence="2" id="KW-0813">Transport</keyword>
<accession>A0A931NGE6</accession>
<feature type="domain" description="CusB-like barrel-sandwich hybrid" evidence="6">
    <location>
        <begin position="135"/>
        <end position="251"/>
    </location>
</feature>
<dbReference type="GO" id="GO:0016020">
    <property type="term" value="C:membrane"/>
    <property type="evidence" value="ECO:0007669"/>
    <property type="project" value="InterPro"/>
</dbReference>
<dbReference type="GO" id="GO:0015679">
    <property type="term" value="P:plasma membrane copper ion transport"/>
    <property type="evidence" value="ECO:0007669"/>
    <property type="project" value="TreeGrafter"/>
</dbReference>
<reference evidence="8" key="1">
    <citation type="submission" date="2020-12" db="EMBL/GenBank/DDBJ databases">
        <title>The genome sequence of Inhella sp. 1Y17.</title>
        <authorList>
            <person name="Liu Y."/>
        </authorList>
    </citation>
    <scope>NUCLEOTIDE SEQUENCE</scope>
    <source>
        <strain evidence="8">1Y17</strain>
    </source>
</reference>
<dbReference type="InterPro" id="IPR051909">
    <property type="entry name" value="MFP_Cation_Efflux"/>
</dbReference>
<evidence type="ECO:0000259" key="5">
    <source>
        <dbReference type="Pfam" id="PF25869"/>
    </source>
</evidence>
<evidence type="ECO:0000256" key="2">
    <source>
        <dbReference type="ARBA" id="ARBA00022448"/>
    </source>
</evidence>
<dbReference type="GO" id="GO:0046914">
    <property type="term" value="F:transition metal ion binding"/>
    <property type="evidence" value="ECO:0007669"/>
    <property type="project" value="TreeGrafter"/>
</dbReference>
<keyword evidence="9" id="KW-1185">Reference proteome</keyword>
<dbReference type="Gene3D" id="6.10.140.730">
    <property type="match status" value="1"/>
</dbReference>
<evidence type="ECO:0000313" key="8">
    <source>
        <dbReference type="EMBL" id="MBH9577066.1"/>
    </source>
</evidence>
<dbReference type="Gene3D" id="2.40.420.20">
    <property type="match status" value="1"/>
</dbReference>
<dbReference type="FunFam" id="2.40.30.170:FF:000010">
    <property type="entry name" value="Efflux RND transporter periplasmic adaptor subunit"/>
    <property type="match status" value="1"/>
</dbReference>
<dbReference type="InterPro" id="IPR058792">
    <property type="entry name" value="Beta-barrel_RND_2"/>
</dbReference>
<evidence type="ECO:0000259" key="6">
    <source>
        <dbReference type="Pfam" id="PF25919"/>
    </source>
</evidence>
<dbReference type="Pfam" id="PF25919">
    <property type="entry name" value="BSH_CusB"/>
    <property type="match status" value="1"/>
</dbReference>
<dbReference type="Proteomes" id="UP000613266">
    <property type="component" value="Unassembled WGS sequence"/>
</dbReference>
<dbReference type="PANTHER" id="PTHR30097:SF15">
    <property type="entry name" value="CATION EFFLUX SYSTEM PROTEIN CUSB"/>
    <property type="match status" value="1"/>
</dbReference>
<feature type="domain" description="CusB-like three alpha-helical bundle" evidence="5">
    <location>
        <begin position="170"/>
        <end position="218"/>
    </location>
</feature>
<feature type="signal peptide" evidence="3">
    <location>
        <begin position="1"/>
        <end position="30"/>
    </location>
</feature>
<proteinExistence type="inferred from homology"/>